<reference evidence="2" key="2">
    <citation type="journal article" date="2015" name="Fish Shellfish Immunol.">
        <title>Early steps in the European eel (Anguilla anguilla)-Vibrio vulnificus interaction in the gills: Role of the RtxA13 toxin.</title>
        <authorList>
            <person name="Callol A."/>
            <person name="Pajuelo D."/>
            <person name="Ebbesson L."/>
            <person name="Teles M."/>
            <person name="MacKenzie S."/>
            <person name="Amaro C."/>
        </authorList>
    </citation>
    <scope>NUCLEOTIDE SEQUENCE</scope>
</reference>
<dbReference type="AlphaFoldDB" id="A0A0E9XAZ8"/>
<organism evidence="2">
    <name type="scientific">Anguilla anguilla</name>
    <name type="common">European freshwater eel</name>
    <name type="synonym">Muraena anguilla</name>
    <dbReference type="NCBI Taxonomy" id="7936"/>
    <lineage>
        <taxon>Eukaryota</taxon>
        <taxon>Metazoa</taxon>
        <taxon>Chordata</taxon>
        <taxon>Craniata</taxon>
        <taxon>Vertebrata</taxon>
        <taxon>Euteleostomi</taxon>
        <taxon>Actinopterygii</taxon>
        <taxon>Neopterygii</taxon>
        <taxon>Teleostei</taxon>
        <taxon>Anguilliformes</taxon>
        <taxon>Anguillidae</taxon>
        <taxon>Anguilla</taxon>
    </lineage>
</organism>
<evidence type="ECO:0000313" key="2">
    <source>
        <dbReference type="EMBL" id="JAH99922.1"/>
    </source>
</evidence>
<protein>
    <submittedName>
        <fullName evidence="2">Uncharacterized protein</fullName>
    </submittedName>
</protein>
<evidence type="ECO:0000256" key="1">
    <source>
        <dbReference type="SAM" id="MobiDB-lite"/>
    </source>
</evidence>
<proteinExistence type="predicted"/>
<sequence length="21" mass="2587">MYSSFTESHQYHSRVPFLLEK</sequence>
<name>A0A0E9XAZ8_ANGAN</name>
<reference evidence="2" key="1">
    <citation type="submission" date="2014-11" db="EMBL/GenBank/DDBJ databases">
        <authorList>
            <person name="Amaro Gonzalez C."/>
        </authorList>
    </citation>
    <scope>NUCLEOTIDE SEQUENCE</scope>
</reference>
<dbReference type="EMBL" id="GBXM01008655">
    <property type="protein sequence ID" value="JAH99922.1"/>
    <property type="molecule type" value="Transcribed_RNA"/>
</dbReference>
<accession>A0A0E9XAZ8</accession>
<feature type="region of interest" description="Disordered" evidence="1">
    <location>
        <begin position="1"/>
        <end position="21"/>
    </location>
</feature>